<sequence length="107" mass="12171">MNEDPFLESAEQFVLYLAELQSTLDPESYDLLLRILKGTNEALVHRGVELDIPLSPRERQLFTPEFGHRLTKLLDHLTPRCADLDAESEYLRREVEAIARASGMSAS</sequence>
<dbReference type="RefSeq" id="WP_189787466.1">
    <property type="nucleotide sequence ID" value="NZ_BNAT01000047.1"/>
</dbReference>
<evidence type="ECO:0000313" key="1">
    <source>
        <dbReference type="EMBL" id="GHE58380.1"/>
    </source>
</evidence>
<dbReference type="EMBL" id="BNAT01000047">
    <property type="protein sequence ID" value="GHE58380.1"/>
    <property type="molecule type" value="Genomic_DNA"/>
</dbReference>
<protein>
    <submittedName>
        <fullName evidence="1">Uncharacterized protein</fullName>
    </submittedName>
</protein>
<reference evidence="1" key="1">
    <citation type="journal article" date="2014" name="Int. J. Syst. Evol. Microbiol.">
        <title>Complete genome sequence of Corynebacterium casei LMG S-19264T (=DSM 44701T), isolated from a smear-ripened cheese.</title>
        <authorList>
            <consortium name="US DOE Joint Genome Institute (JGI-PGF)"/>
            <person name="Walter F."/>
            <person name="Albersmeier A."/>
            <person name="Kalinowski J."/>
            <person name="Ruckert C."/>
        </authorList>
    </citation>
    <scope>NUCLEOTIDE SEQUENCE</scope>
    <source>
        <strain evidence="1">CGMCC 4.7403</strain>
    </source>
</reference>
<accession>A0A918ZKZ2</accession>
<reference evidence="1" key="2">
    <citation type="submission" date="2020-09" db="EMBL/GenBank/DDBJ databases">
        <authorList>
            <person name="Sun Q."/>
            <person name="Zhou Y."/>
        </authorList>
    </citation>
    <scope>NUCLEOTIDE SEQUENCE</scope>
    <source>
        <strain evidence="1">CGMCC 4.7403</strain>
    </source>
</reference>
<gene>
    <name evidence="1" type="ORF">GCM10017771_81300</name>
</gene>
<name>A0A918ZKZ2_9ACTN</name>
<dbReference type="Proteomes" id="UP000603227">
    <property type="component" value="Unassembled WGS sequence"/>
</dbReference>
<proteinExistence type="predicted"/>
<evidence type="ECO:0000313" key="2">
    <source>
        <dbReference type="Proteomes" id="UP000603227"/>
    </source>
</evidence>
<keyword evidence="2" id="KW-1185">Reference proteome</keyword>
<organism evidence="1 2">
    <name type="scientific">Streptomyces capitiformicae</name>
    <dbReference type="NCBI Taxonomy" id="2014920"/>
    <lineage>
        <taxon>Bacteria</taxon>
        <taxon>Bacillati</taxon>
        <taxon>Actinomycetota</taxon>
        <taxon>Actinomycetes</taxon>
        <taxon>Kitasatosporales</taxon>
        <taxon>Streptomycetaceae</taxon>
        <taxon>Streptomyces</taxon>
    </lineage>
</organism>
<comment type="caution">
    <text evidence="1">The sequence shown here is derived from an EMBL/GenBank/DDBJ whole genome shotgun (WGS) entry which is preliminary data.</text>
</comment>
<dbReference type="AlphaFoldDB" id="A0A918ZKZ2"/>